<reference evidence="3 4" key="1">
    <citation type="journal article" date="2016" name="Eur. J. Clin. Microbiol. Infect. Dis.">
        <title>Whole genome sequencing as a tool for phylogenetic analysis of clinical strains of Mitis group streptococci.</title>
        <authorList>
            <person name="Rasmussen L.H."/>
            <person name="Dargis R."/>
            <person name="Hojholt K."/>
            <person name="Christensen J.J."/>
            <person name="Skovgaard O."/>
            <person name="Justesen U.S."/>
            <person name="Rosenvinge F.S."/>
            <person name="Moser C."/>
            <person name="Lukjancenko O."/>
            <person name="Rasmussen S."/>
            <person name="Nielsen X.C."/>
        </authorList>
    </citation>
    <scope>NUCLEOTIDE SEQUENCE [LARGE SCALE GENOMIC DNA]</scope>
    <source>
        <strain evidence="3 4">B_009152_10</strain>
    </source>
</reference>
<evidence type="ECO:0000313" key="4">
    <source>
        <dbReference type="Proteomes" id="UP000193206"/>
    </source>
</evidence>
<evidence type="ECO:0000256" key="1">
    <source>
        <dbReference type="ARBA" id="ARBA00023172"/>
    </source>
</evidence>
<gene>
    <name evidence="3" type="ORF">B7692_09895</name>
</gene>
<dbReference type="GO" id="GO:0006310">
    <property type="term" value="P:DNA recombination"/>
    <property type="evidence" value="ECO:0007669"/>
    <property type="project" value="UniProtKB-KW"/>
</dbReference>
<organism evidence="3 4">
    <name type="scientific">Streptococcus mitis</name>
    <dbReference type="NCBI Taxonomy" id="28037"/>
    <lineage>
        <taxon>Bacteria</taxon>
        <taxon>Bacillati</taxon>
        <taxon>Bacillota</taxon>
        <taxon>Bacilli</taxon>
        <taxon>Lactobacillales</taxon>
        <taxon>Streptococcaceae</taxon>
        <taxon>Streptococcus</taxon>
        <taxon>Streptococcus mitis group</taxon>
    </lineage>
</organism>
<dbReference type="SUPFAM" id="SSF56349">
    <property type="entry name" value="DNA breaking-rejoining enzymes"/>
    <property type="match status" value="1"/>
</dbReference>
<dbReference type="GO" id="GO:0015074">
    <property type="term" value="P:DNA integration"/>
    <property type="evidence" value="ECO:0007669"/>
    <property type="project" value="InterPro"/>
</dbReference>
<dbReference type="Gene3D" id="1.10.443.10">
    <property type="entry name" value="Intergrase catalytic core"/>
    <property type="match status" value="1"/>
</dbReference>
<evidence type="ECO:0000259" key="2">
    <source>
        <dbReference type="PROSITE" id="PS51898"/>
    </source>
</evidence>
<protein>
    <submittedName>
        <fullName evidence="3">Site-specific integrase</fullName>
    </submittedName>
</protein>
<evidence type="ECO:0000313" key="3">
    <source>
        <dbReference type="EMBL" id="ORP05682.1"/>
    </source>
</evidence>
<dbReference type="EMBL" id="NCVN01000085">
    <property type="protein sequence ID" value="ORP05682.1"/>
    <property type="molecule type" value="Genomic_DNA"/>
</dbReference>
<dbReference type="AlphaFoldDB" id="A0A1X1L2I3"/>
<dbReference type="PANTHER" id="PTHR30349:SF82">
    <property type="entry name" value="INTEGRASE_RECOMBINASE YOEC-RELATED"/>
    <property type="match status" value="1"/>
</dbReference>
<name>A0A1X1L2I3_STRMT</name>
<dbReference type="InterPro" id="IPR013762">
    <property type="entry name" value="Integrase-like_cat_sf"/>
</dbReference>
<comment type="caution">
    <text evidence="3">The sequence shown here is derived from an EMBL/GenBank/DDBJ whole genome shotgun (WGS) entry which is preliminary data.</text>
</comment>
<dbReference type="Pfam" id="PF00589">
    <property type="entry name" value="Phage_integrase"/>
    <property type="match status" value="1"/>
</dbReference>
<dbReference type="RefSeq" id="WP_084930590.1">
    <property type="nucleotide sequence ID" value="NZ_NCVN01000085.1"/>
</dbReference>
<dbReference type="InterPro" id="IPR050090">
    <property type="entry name" value="Tyrosine_recombinase_XerCD"/>
</dbReference>
<dbReference type="InterPro" id="IPR011010">
    <property type="entry name" value="DNA_brk_join_enz"/>
</dbReference>
<dbReference type="PROSITE" id="PS51898">
    <property type="entry name" value="TYR_RECOMBINASE"/>
    <property type="match status" value="1"/>
</dbReference>
<feature type="domain" description="Tyr recombinase" evidence="2">
    <location>
        <begin position="2"/>
        <end position="184"/>
    </location>
</feature>
<sequence length="202" mass="24279">MKVVEPIRDTDDIERIKDFLKRKNERDYVLFLFGIYTGLRVSDIIPIKVKQVMKDRIEIREKKTGKIRRFPINQQLRNALNQYIENKQLKEYDFLFPSRNKNKDNGIKICHISRVQVYRILKEAGNKFGIKNIGTHSMRKTFGYHHYKKNGNVVILQKIFNHSTPEITLRYIGYSQDELDQSILTFNYIFYIMRKCKLKNRK</sequence>
<proteinExistence type="predicted"/>
<dbReference type="InterPro" id="IPR002104">
    <property type="entry name" value="Integrase_catalytic"/>
</dbReference>
<dbReference type="Proteomes" id="UP000193206">
    <property type="component" value="Unassembled WGS sequence"/>
</dbReference>
<dbReference type="CDD" id="cd01192">
    <property type="entry name" value="INT_C_like_3"/>
    <property type="match status" value="1"/>
</dbReference>
<accession>A0A1X1L2I3</accession>
<dbReference type="GO" id="GO:0003677">
    <property type="term" value="F:DNA binding"/>
    <property type="evidence" value="ECO:0007669"/>
    <property type="project" value="InterPro"/>
</dbReference>
<keyword evidence="1" id="KW-0233">DNA recombination</keyword>
<dbReference type="PANTHER" id="PTHR30349">
    <property type="entry name" value="PHAGE INTEGRASE-RELATED"/>
    <property type="match status" value="1"/>
</dbReference>